<dbReference type="OrthoDB" id="9784565at2"/>
<dbReference type="GO" id="GO:0005886">
    <property type="term" value="C:plasma membrane"/>
    <property type="evidence" value="ECO:0007669"/>
    <property type="project" value="UniProtKB-SubCell"/>
</dbReference>
<evidence type="ECO:0000256" key="4">
    <source>
        <dbReference type="ARBA" id="ARBA00022692"/>
    </source>
</evidence>
<reference evidence="11 12" key="1">
    <citation type="journal article" date="2010" name="Stand. Genomic Sci.">
        <title>Complete genome sequence of Desulfarculus baarsii type strain (2st14).</title>
        <authorList>
            <person name="Sun H."/>
            <person name="Spring S."/>
            <person name="Lapidus A."/>
            <person name="Davenport K."/>
            <person name="Del Rio T.G."/>
            <person name="Tice H."/>
            <person name="Nolan M."/>
            <person name="Copeland A."/>
            <person name="Cheng J.F."/>
            <person name="Lucas S."/>
            <person name="Tapia R."/>
            <person name="Goodwin L."/>
            <person name="Pitluck S."/>
            <person name="Ivanova N."/>
            <person name="Pagani I."/>
            <person name="Mavromatis K."/>
            <person name="Ovchinnikova G."/>
            <person name="Pati A."/>
            <person name="Chen A."/>
            <person name="Palaniappan K."/>
            <person name="Hauser L."/>
            <person name="Chang Y.J."/>
            <person name="Jeffries C.D."/>
            <person name="Detter J.C."/>
            <person name="Han C."/>
            <person name="Rohde M."/>
            <person name="Brambilla E."/>
            <person name="Goker M."/>
            <person name="Woyke T."/>
            <person name="Bristow J."/>
            <person name="Eisen J.A."/>
            <person name="Markowitz V."/>
            <person name="Hugenholtz P."/>
            <person name="Kyrpides N.C."/>
            <person name="Klenk H.P."/>
            <person name="Land M."/>
        </authorList>
    </citation>
    <scope>NUCLEOTIDE SEQUENCE [LARGE SCALE GENOMIC DNA]</scope>
    <source>
        <strain evidence="12">ATCC 33931 / DSM 2075 / LMG 7858 / VKM B-1802 / 2st14</strain>
    </source>
</reference>
<feature type="transmembrane region" description="Helical" evidence="7">
    <location>
        <begin position="12"/>
        <end position="33"/>
    </location>
</feature>
<dbReference type="InterPro" id="IPR023408">
    <property type="entry name" value="MscS_beta-dom_sf"/>
</dbReference>
<feature type="domain" description="Mechanosensitive ion channel MscS C-terminal" evidence="9">
    <location>
        <begin position="175"/>
        <end position="255"/>
    </location>
</feature>
<dbReference type="InterPro" id="IPR049142">
    <property type="entry name" value="MS_channel_1st"/>
</dbReference>
<dbReference type="GO" id="GO:0008381">
    <property type="term" value="F:mechanosensitive monoatomic ion channel activity"/>
    <property type="evidence" value="ECO:0007669"/>
    <property type="project" value="InterPro"/>
</dbReference>
<dbReference type="InterPro" id="IPR008910">
    <property type="entry name" value="MSC_TM_helix"/>
</dbReference>
<dbReference type="InterPro" id="IPR011066">
    <property type="entry name" value="MscS_channel_C_sf"/>
</dbReference>
<dbReference type="Pfam" id="PF21082">
    <property type="entry name" value="MS_channel_3rd"/>
    <property type="match status" value="1"/>
</dbReference>
<evidence type="ECO:0000313" key="11">
    <source>
        <dbReference type="EMBL" id="ADK83527.1"/>
    </source>
</evidence>
<keyword evidence="12" id="KW-1185">Reference proteome</keyword>
<evidence type="ECO:0000259" key="8">
    <source>
        <dbReference type="Pfam" id="PF00924"/>
    </source>
</evidence>
<evidence type="ECO:0000256" key="3">
    <source>
        <dbReference type="ARBA" id="ARBA00022475"/>
    </source>
</evidence>
<dbReference type="SUPFAM" id="SSF82861">
    <property type="entry name" value="Mechanosensitive channel protein MscS (YggB), transmembrane region"/>
    <property type="match status" value="1"/>
</dbReference>
<dbReference type="SUPFAM" id="SSF82689">
    <property type="entry name" value="Mechanosensitive channel protein MscS (YggB), C-terminal domain"/>
    <property type="match status" value="1"/>
</dbReference>
<accession>E1QDK8</accession>
<keyword evidence="5 7" id="KW-1133">Transmembrane helix</keyword>
<dbReference type="Gene3D" id="3.30.70.100">
    <property type="match status" value="1"/>
</dbReference>
<dbReference type="eggNOG" id="COG3264">
    <property type="taxonomic scope" value="Bacteria"/>
</dbReference>
<evidence type="ECO:0000256" key="1">
    <source>
        <dbReference type="ARBA" id="ARBA00004651"/>
    </source>
</evidence>
<comment type="similarity">
    <text evidence="2">Belongs to the MscS (TC 1.A.23) family.</text>
</comment>
<gene>
    <name evidence="11" type="ordered locus">Deba_0148</name>
</gene>
<dbReference type="PANTHER" id="PTHR30221:SF1">
    <property type="entry name" value="SMALL-CONDUCTANCE MECHANOSENSITIVE CHANNEL"/>
    <property type="match status" value="1"/>
</dbReference>
<dbReference type="Pfam" id="PF05552">
    <property type="entry name" value="MS_channel_1st_1"/>
    <property type="match status" value="1"/>
</dbReference>
<evidence type="ECO:0000256" key="5">
    <source>
        <dbReference type="ARBA" id="ARBA00022989"/>
    </source>
</evidence>
<dbReference type="InterPro" id="IPR011014">
    <property type="entry name" value="MscS_channel_TM-2"/>
</dbReference>
<dbReference type="PANTHER" id="PTHR30221">
    <property type="entry name" value="SMALL-CONDUCTANCE MECHANOSENSITIVE CHANNEL"/>
    <property type="match status" value="1"/>
</dbReference>
<comment type="subcellular location">
    <subcellularLocation>
        <location evidence="1">Cell membrane</location>
        <topology evidence="1">Multi-pass membrane protein</topology>
    </subcellularLocation>
</comment>
<proteinExistence type="inferred from homology"/>
<dbReference type="SUPFAM" id="SSF50182">
    <property type="entry name" value="Sm-like ribonucleoproteins"/>
    <property type="match status" value="1"/>
</dbReference>
<dbReference type="EMBL" id="CP002085">
    <property type="protein sequence ID" value="ADK83527.1"/>
    <property type="molecule type" value="Genomic_DNA"/>
</dbReference>
<keyword evidence="3" id="KW-1003">Cell membrane</keyword>
<dbReference type="RefSeq" id="WP_013256983.1">
    <property type="nucleotide sequence ID" value="NC_014365.1"/>
</dbReference>
<evidence type="ECO:0000259" key="10">
    <source>
        <dbReference type="Pfam" id="PF21088"/>
    </source>
</evidence>
<feature type="domain" description="Mechanosensitive ion channel MscS" evidence="8">
    <location>
        <begin position="103"/>
        <end position="167"/>
    </location>
</feature>
<dbReference type="Gene3D" id="2.30.30.60">
    <property type="match status" value="1"/>
</dbReference>
<protein>
    <submittedName>
        <fullName evidence="11">MscS Mechanosensitive ion channel</fullName>
    </submittedName>
</protein>
<dbReference type="STRING" id="644282.Deba_0148"/>
<evidence type="ECO:0000259" key="9">
    <source>
        <dbReference type="Pfam" id="PF21082"/>
    </source>
</evidence>
<feature type="domain" description="Mechanosensitive ion channel transmembrane helices 2/3" evidence="10">
    <location>
        <begin position="60"/>
        <end position="100"/>
    </location>
</feature>
<dbReference type="AlphaFoldDB" id="E1QDK8"/>
<dbReference type="InterPro" id="IPR010920">
    <property type="entry name" value="LSM_dom_sf"/>
</dbReference>
<dbReference type="InterPro" id="IPR049278">
    <property type="entry name" value="MS_channel_C"/>
</dbReference>
<dbReference type="HOGENOM" id="CLU_037945_1_1_7"/>
<evidence type="ECO:0000256" key="7">
    <source>
        <dbReference type="SAM" id="Phobius"/>
    </source>
</evidence>
<dbReference type="KEGG" id="dbr:Deba_0148"/>
<dbReference type="Proteomes" id="UP000009047">
    <property type="component" value="Chromosome"/>
</dbReference>
<name>E1QDK8_DESB2</name>
<evidence type="ECO:0000256" key="6">
    <source>
        <dbReference type="ARBA" id="ARBA00023136"/>
    </source>
</evidence>
<dbReference type="InterPro" id="IPR045275">
    <property type="entry name" value="MscS_archaea/bacteria_type"/>
</dbReference>
<dbReference type="Pfam" id="PF00924">
    <property type="entry name" value="MS_channel_2nd"/>
    <property type="match status" value="1"/>
</dbReference>
<feature type="transmembrane region" description="Helical" evidence="7">
    <location>
        <begin position="53"/>
        <end position="75"/>
    </location>
</feature>
<organism evidence="11 12">
    <name type="scientific">Desulfarculus baarsii (strain ATCC 33931 / DSM 2075 / LMG 7858 / VKM B-1802 / 2st14)</name>
    <dbReference type="NCBI Taxonomy" id="644282"/>
    <lineage>
        <taxon>Bacteria</taxon>
        <taxon>Pseudomonadati</taxon>
        <taxon>Thermodesulfobacteriota</taxon>
        <taxon>Desulfarculia</taxon>
        <taxon>Desulfarculales</taxon>
        <taxon>Desulfarculaceae</taxon>
        <taxon>Desulfarculus</taxon>
    </lineage>
</organism>
<feature type="transmembrane region" description="Helical" evidence="7">
    <location>
        <begin position="81"/>
        <end position="99"/>
    </location>
</feature>
<keyword evidence="4 7" id="KW-0812">Transmembrane</keyword>
<evidence type="ECO:0000256" key="2">
    <source>
        <dbReference type="ARBA" id="ARBA00008017"/>
    </source>
</evidence>
<sequence length="275" mass="28968">MEQALTEIKTWLALYGLNLLGAAVILALGLAAAGYLSRLVRALMQKAKLDQSLVGFVASLTRVALIAVVIIAALSQAGFQTASLIAVLGGAVFAVGLALQGNLSSLASGVLILVFRPFRVGEVIECGAVIGAVERIDILHTTIKCADGRTVVMPNIKLTSEAVINYSSRPIMRADVTVGVGYGDDIARAKAIVGEVVAGYDKALAEPAPQILVSELADSSVNLAVRVHVGKDDYWQAKADLLELIKLRFDREGVTIPYPQREVHLRGGQASAAVN</sequence>
<evidence type="ECO:0000313" key="12">
    <source>
        <dbReference type="Proteomes" id="UP000009047"/>
    </source>
</evidence>
<dbReference type="Gene3D" id="1.10.287.1260">
    <property type="match status" value="1"/>
</dbReference>
<dbReference type="InterPro" id="IPR006685">
    <property type="entry name" value="MscS_channel_2nd"/>
</dbReference>
<keyword evidence="6 7" id="KW-0472">Membrane</keyword>
<dbReference type="Pfam" id="PF21088">
    <property type="entry name" value="MS_channel_1st"/>
    <property type="match status" value="1"/>
</dbReference>